<feature type="region of interest" description="Disordered" evidence="1">
    <location>
        <begin position="1"/>
        <end position="100"/>
    </location>
</feature>
<feature type="compositionally biased region" description="Polar residues" evidence="1">
    <location>
        <begin position="879"/>
        <end position="894"/>
    </location>
</feature>
<feature type="compositionally biased region" description="Basic and acidic residues" evidence="1">
    <location>
        <begin position="453"/>
        <end position="492"/>
    </location>
</feature>
<feature type="compositionally biased region" description="Low complexity" evidence="1">
    <location>
        <begin position="1"/>
        <end position="17"/>
    </location>
</feature>
<proteinExistence type="predicted"/>
<feature type="domain" description="Large polyvalent protein-associated" evidence="2">
    <location>
        <begin position="974"/>
        <end position="1052"/>
    </location>
</feature>
<gene>
    <name evidence="3" type="ORF">UFOVP1229_179</name>
</gene>
<name>A0A6J5RBD1_9CAUD</name>
<organism evidence="3">
    <name type="scientific">uncultured Caudovirales phage</name>
    <dbReference type="NCBI Taxonomy" id="2100421"/>
    <lineage>
        <taxon>Viruses</taxon>
        <taxon>Duplodnaviria</taxon>
        <taxon>Heunggongvirae</taxon>
        <taxon>Uroviricota</taxon>
        <taxon>Caudoviricetes</taxon>
        <taxon>Peduoviridae</taxon>
        <taxon>Maltschvirus</taxon>
        <taxon>Maltschvirus maltsch</taxon>
    </lineage>
</organism>
<feature type="compositionally biased region" description="Basic and acidic residues" evidence="1">
    <location>
        <begin position="282"/>
        <end position="334"/>
    </location>
</feature>
<protein>
    <recommendedName>
        <fullName evidence="2">Large polyvalent protein-associated domain-containing protein</fullName>
    </recommendedName>
</protein>
<feature type="compositionally biased region" description="Basic and acidic residues" evidence="1">
    <location>
        <begin position="396"/>
        <end position="411"/>
    </location>
</feature>
<evidence type="ECO:0000259" key="2">
    <source>
        <dbReference type="Pfam" id="PF18796"/>
    </source>
</evidence>
<accession>A0A6J5RBD1</accession>
<evidence type="ECO:0000313" key="3">
    <source>
        <dbReference type="EMBL" id="CAB4191866.1"/>
    </source>
</evidence>
<feature type="region of interest" description="Disordered" evidence="1">
    <location>
        <begin position="261"/>
        <end position="494"/>
    </location>
</feature>
<reference evidence="3" key="1">
    <citation type="submission" date="2020-05" db="EMBL/GenBank/DDBJ databases">
        <authorList>
            <person name="Chiriac C."/>
            <person name="Salcher M."/>
            <person name="Ghai R."/>
            <person name="Kavagutti S V."/>
        </authorList>
    </citation>
    <scope>NUCLEOTIDE SEQUENCE</scope>
</reference>
<dbReference type="EMBL" id="LR797178">
    <property type="protein sequence ID" value="CAB4191866.1"/>
    <property type="molecule type" value="Genomic_DNA"/>
</dbReference>
<feature type="compositionally biased region" description="Basic and acidic residues" evidence="1">
    <location>
        <begin position="341"/>
        <end position="372"/>
    </location>
</feature>
<dbReference type="Pfam" id="PF18796">
    <property type="entry name" value="LPD1"/>
    <property type="match status" value="1"/>
</dbReference>
<feature type="compositionally biased region" description="Low complexity" evidence="1">
    <location>
        <begin position="47"/>
        <end position="57"/>
    </location>
</feature>
<feature type="region of interest" description="Disordered" evidence="1">
    <location>
        <begin position="146"/>
        <end position="169"/>
    </location>
</feature>
<evidence type="ECO:0000256" key="1">
    <source>
        <dbReference type="SAM" id="MobiDB-lite"/>
    </source>
</evidence>
<sequence>FGSGTIPATTGITGAGSNRPGAPAPQRSFLNDESTGGPAKLPPRRPAPANRPGAPAPQRSFLNDESTGGPAKLPPRRPAPANTPAEPLPAPKFGYSSHLQNTGLNRFNYESMDNSGIERSGTINANDEAHAHSLLKKQGHFVTKLQQHGGSSPVAAMDDSEESQPSTHGRFSQLLDAARQGKLKEHVEGGLGKFFDKFERHGGKLLKKIGIDTGYNGEQEYSRVSAAIANLNDIVQEFARKSDPNQMSLFGGDEIALATAPKSKARSLRKLAPGQKSFNWDEDSHPREKDHHDGKRPGEFAPKESGHTSDTKPEAEPEEPAEKPESEQQPDTKRTYSAKGNEVHDADGVRHGAFRNEEKAKEAAERWNREGKPNSTPAAKAVEAKFPSLAGYVEPESPREELKKIADEHLASEIPPAQNPVSGPKADSKKETASTDDQPNYANLPADDGSDPDAPKGDDDEYGPVKDFGEKIGGARKDRAVERGSSAKKEKSGQPAWMKRYIIAPVATGANAGKFTIINAKDGRAALRGIYLDSREQAEALLPAVEVQRKHDVRNVAKQGEPDNWAVIRHVNDRKRPVIKGGFKTSAEATGYMVEHAAEILATNTRITNAIHPAMENVTREGPTHRPNGKHATEGDFGKFGFRGVEFGKWVNQAEGRHILDHAYDSLVDMADAIGVPAKALSLDGELGLGFGSRGHGNAGWGGAANAHYERHYGAINITKLHGAGSLAHEWMHAVDHWLGRKSGKASDQKILNKYNDDVFKAGEASDDFVSHGTPRRPKEGFRAEVSAAIEGVRDAITSRDVKYKEDQSTHEKIQKRRTEELSKQLAGFRESMARDYSKDKYQHYKGKRGLPASPEVMKEIDEISAKMLAGDYGANVQHGESSPDTPANKSNWGHTMPAHVARLADLHKQLRGNKGYSATKGYGGTSIHGIIADVKTAAMMHRTGLANLKEAKEQKEKTGKVRSEFYSHAGAMDQGQDGDYWSTPHEMMARAFEAYVYDKLEAKKGHNDFLAYEKHNDRPEYRMFNVKPYPEGDERPKINAAFDHLFSVLSKHEMDGTHRSTAKRVDRVDVDTKTWKGYLKATDSTDSFSGIEARLKGRDGIMRFTEKKGAPTKYEFFSKPPGSSIEDWEKRIKTERKSGKFFVIQNGEQQFSRASSLDTALSRLTALSSSLRNAS</sequence>
<dbReference type="InterPro" id="IPR041047">
    <property type="entry name" value="LPD1"/>
</dbReference>
<feature type="region of interest" description="Disordered" evidence="1">
    <location>
        <begin position="875"/>
        <end position="895"/>
    </location>
</feature>
<feature type="non-terminal residue" evidence="3">
    <location>
        <position position="1"/>
    </location>
</feature>